<accession>A0A2W5RFU2</accession>
<gene>
    <name evidence="3" type="ORF">DI563_24895</name>
</gene>
<dbReference type="EMBL" id="QFPP01000469">
    <property type="protein sequence ID" value="PZQ65973.1"/>
    <property type="molecule type" value="Genomic_DNA"/>
</dbReference>
<dbReference type="Gene3D" id="3.40.190.10">
    <property type="entry name" value="Periplasmic binding protein-like II"/>
    <property type="match status" value="1"/>
</dbReference>
<comment type="caution">
    <text evidence="3">The sequence shown here is derived from an EMBL/GenBank/DDBJ whole genome shotgun (WGS) entry which is preliminary data.</text>
</comment>
<dbReference type="AlphaFoldDB" id="A0A2W5RFU2"/>
<dbReference type="PANTHER" id="PTHR42928">
    <property type="entry name" value="TRICARBOXYLATE-BINDING PROTEIN"/>
    <property type="match status" value="1"/>
</dbReference>
<comment type="similarity">
    <text evidence="1">Belongs to the UPF0065 (bug) family.</text>
</comment>
<evidence type="ECO:0000256" key="2">
    <source>
        <dbReference type="SAM" id="SignalP"/>
    </source>
</evidence>
<dbReference type="SUPFAM" id="SSF53850">
    <property type="entry name" value="Periplasmic binding protein-like II"/>
    <property type="match status" value="1"/>
</dbReference>
<sequence>MPLSCSPNSFIAGGTRLLRRTFTVGALLAAAGLAQAQPTGAPIRLLVGFPAGAGTDAIARTLADKLKDELGTAVVVENRAGAGGQIAAQALRAAPADGHTLFLTHDHSISILPLVTKNPGFNPATDFTPVAGFATFANVLAVSGATPAKTMSEYVNWVKSQKGGKETIGVPAPGSIPVFLVQLIAKKYGIDVQAAPYRGSAPMTADMLGNQISAGIASVPDFIEYQKTGKVRIVATIGAKRDPLLPSVPTFTELGFENLTDYPWYGVFAPVGTPQPVVDKFGAALQKVLAMPDVKKKLTDLGLNVAFEPQGQFAGRVRTYTNTWAGIIKASGFQPQ</sequence>
<evidence type="ECO:0000313" key="3">
    <source>
        <dbReference type="EMBL" id="PZQ65973.1"/>
    </source>
</evidence>
<dbReference type="Gene3D" id="3.40.190.150">
    <property type="entry name" value="Bordetella uptake gene, domain 1"/>
    <property type="match status" value="1"/>
</dbReference>
<proteinExistence type="inferred from homology"/>
<protein>
    <submittedName>
        <fullName evidence="3">Twin-arginine translocation pathway signal</fullName>
    </submittedName>
</protein>
<evidence type="ECO:0000256" key="1">
    <source>
        <dbReference type="ARBA" id="ARBA00006987"/>
    </source>
</evidence>
<dbReference type="InterPro" id="IPR005064">
    <property type="entry name" value="BUG"/>
</dbReference>
<dbReference type="InterPro" id="IPR042100">
    <property type="entry name" value="Bug_dom1"/>
</dbReference>
<dbReference type="PANTHER" id="PTHR42928:SF5">
    <property type="entry name" value="BLR1237 PROTEIN"/>
    <property type="match status" value="1"/>
</dbReference>
<feature type="signal peptide" evidence="2">
    <location>
        <begin position="1"/>
        <end position="36"/>
    </location>
</feature>
<organism evidence="3 4">
    <name type="scientific">Variovorax paradoxus</name>
    <dbReference type="NCBI Taxonomy" id="34073"/>
    <lineage>
        <taxon>Bacteria</taxon>
        <taxon>Pseudomonadati</taxon>
        <taxon>Pseudomonadota</taxon>
        <taxon>Betaproteobacteria</taxon>
        <taxon>Burkholderiales</taxon>
        <taxon>Comamonadaceae</taxon>
        <taxon>Variovorax</taxon>
    </lineage>
</organism>
<feature type="chain" id="PRO_5016035755" evidence="2">
    <location>
        <begin position="37"/>
        <end position="336"/>
    </location>
</feature>
<dbReference type="Pfam" id="PF03401">
    <property type="entry name" value="TctC"/>
    <property type="match status" value="1"/>
</dbReference>
<evidence type="ECO:0000313" key="4">
    <source>
        <dbReference type="Proteomes" id="UP000249135"/>
    </source>
</evidence>
<dbReference type="PIRSF" id="PIRSF017082">
    <property type="entry name" value="YflP"/>
    <property type="match status" value="1"/>
</dbReference>
<reference evidence="3 4" key="1">
    <citation type="submission" date="2017-08" db="EMBL/GenBank/DDBJ databases">
        <title>Infants hospitalized years apart are colonized by the same room-sourced microbial strains.</title>
        <authorList>
            <person name="Brooks B."/>
            <person name="Olm M.R."/>
            <person name="Firek B.A."/>
            <person name="Baker R."/>
            <person name="Thomas B.C."/>
            <person name="Morowitz M.J."/>
            <person name="Banfield J.F."/>
        </authorList>
    </citation>
    <scope>NUCLEOTIDE SEQUENCE [LARGE SCALE GENOMIC DNA]</scope>
    <source>
        <strain evidence="3">S2_005_003_R2_41</strain>
    </source>
</reference>
<dbReference type="CDD" id="cd13579">
    <property type="entry name" value="PBP2_Bug_NagM"/>
    <property type="match status" value="1"/>
</dbReference>
<dbReference type="Proteomes" id="UP000249135">
    <property type="component" value="Unassembled WGS sequence"/>
</dbReference>
<name>A0A2W5RFU2_VARPD</name>
<keyword evidence="2" id="KW-0732">Signal</keyword>